<sequence length="138" mass="16342">MNKEVISLMDEYINQTYRFIFFNAFESRTTYYSGEYEIITGSFLNGYMEFLEQSDNVFISISEKHGNDYVIDMWPNKVEIDTTKKIVIDVDESLYDLTEDMYMQLNFVYDLTNISYSNLSKLFYICGVLHKNVQQNKG</sequence>
<reference evidence="1" key="1">
    <citation type="submission" date="2024-05" db="EMBL/GenBank/DDBJ databases">
        <authorList>
            <person name="Badawy S."/>
            <person name="Skurnik M."/>
        </authorList>
    </citation>
    <scope>NUCLEOTIDE SEQUENCE</scope>
</reference>
<organism evidence="1">
    <name type="scientific">Escherichia phage fEgEco12</name>
    <dbReference type="NCBI Taxonomy" id="3158837"/>
    <lineage>
        <taxon>Viruses</taxon>
        <taxon>Duplodnaviria</taxon>
        <taxon>Heunggongvirae</taxon>
        <taxon>Uroviricota</taxon>
        <taxon>Caudoviricetes</taxon>
    </lineage>
</organism>
<evidence type="ECO:0000313" key="1">
    <source>
        <dbReference type="EMBL" id="XBS49582.1"/>
    </source>
</evidence>
<proteinExistence type="predicted"/>
<protein>
    <submittedName>
        <fullName evidence="1">Uncharacterized protein</fullName>
    </submittedName>
</protein>
<accession>A0AAU7PHS0</accession>
<name>A0AAU7PHS0_9CAUD</name>
<dbReference type="EMBL" id="PP777464">
    <property type="protein sequence ID" value="XBS49582.1"/>
    <property type="molecule type" value="Genomic_DNA"/>
</dbReference>